<evidence type="ECO:0000256" key="1">
    <source>
        <dbReference type="SAM" id="MobiDB-lite"/>
    </source>
</evidence>
<dbReference type="RefSeq" id="WP_080867538.1">
    <property type="nucleotide sequence ID" value="NZ_LT009732.1"/>
</dbReference>
<proteinExistence type="predicted"/>
<organism evidence="2 3">
    <name type="scientific">Agrobacterium tumefaciens str. Kerr 14</name>
    <dbReference type="NCBI Taxonomy" id="1183424"/>
    <lineage>
        <taxon>Bacteria</taxon>
        <taxon>Pseudomonadati</taxon>
        <taxon>Pseudomonadota</taxon>
        <taxon>Alphaproteobacteria</taxon>
        <taxon>Hyphomicrobiales</taxon>
        <taxon>Rhizobiaceae</taxon>
        <taxon>Rhizobium/Agrobacterium group</taxon>
        <taxon>Agrobacterium</taxon>
        <taxon>Agrobacterium tumefaciens complex</taxon>
    </lineage>
</organism>
<dbReference type="GO" id="GO:0003677">
    <property type="term" value="F:DNA binding"/>
    <property type="evidence" value="ECO:0007669"/>
    <property type="project" value="InterPro"/>
</dbReference>
<feature type="compositionally biased region" description="Polar residues" evidence="1">
    <location>
        <begin position="504"/>
        <end position="519"/>
    </location>
</feature>
<dbReference type="AlphaFoldDB" id="A0A1S7SA99"/>
<evidence type="ECO:0000313" key="2">
    <source>
        <dbReference type="EMBL" id="CUX65421.1"/>
    </source>
</evidence>
<dbReference type="EMBL" id="FBWC01000036">
    <property type="protein sequence ID" value="CUX65421.1"/>
    <property type="molecule type" value="Genomic_DNA"/>
</dbReference>
<dbReference type="Pfam" id="PF07229">
    <property type="entry name" value="VirE2"/>
    <property type="match status" value="1"/>
</dbReference>
<gene>
    <name evidence="2" type="ORF">AGR4C_pa50019</name>
</gene>
<feature type="region of interest" description="Disordered" evidence="1">
    <location>
        <begin position="504"/>
        <end position="537"/>
    </location>
</feature>
<dbReference type="InterPro" id="IPR009868">
    <property type="entry name" value="VirE2"/>
</dbReference>
<protein>
    <submittedName>
        <fullName evidence="2">Uncharacterized protein</fullName>
    </submittedName>
</protein>
<name>A0A1S7SA99_AGRTU</name>
<dbReference type="Proteomes" id="UP000191897">
    <property type="component" value="Unassembled WGS sequence"/>
</dbReference>
<accession>A0A1S7SA99</accession>
<evidence type="ECO:0000313" key="3">
    <source>
        <dbReference type="Proteomes" id="UP000191897"/>
    </source>
</evidence>
<feature type="region of interest" description="Disordered" evidence="1">
    <location>
        <begin position="452"/>
        <end position="488"/>
    </location>
</feature>
<reference evidence="2 3" key="1">
    <citation type="submission" date="2016-01" db="EMBL/GenBank/DDBJ databases">
        <authorList>
            <person name="Oliw E.H."/>
        </authorList>
    </citation>
    <scope>NUCLEOTIDE SEQUENCE [LARGE SCALE GENOMIC DNA]</scope>
    <source>
        <strain evidence="2 3">Kerr 14</strain>
    </source>
</reference>
<sequence>MENPTNELVTLMESATISQDRQVRLKDAKQGEVLFCLPTDNDPAVWDALPPQKFVEKHGSVTYEDLEHILILVKDQNGNYAPSTLFDKTITRPDGKARAYKDRVRMATDKLREWGIPVNFNPKRVQHGTWRKDDKDIPKYKLEGERQFFNTPGGTRSQQFEYKNAVTTGASAPEMLLHNGHEGVLVFRKSSDGLDSIEAVKSHYGWSKLQLKSTGNFFHDVDYINSRSDDWNSAEHRFAGYLNEGHTKGLGDVMVEVGGRMFEAKFVLKHQPHSEHAQKLLHGPNKQNEEIRINVRDVHNNNTYVPIELASVTSPGHLSQIATKIGLHKGKWAETEVNDSGTKKLTQQALRNLFNKYTYFPSVMVQSGSILYPLSDPKVTAHGPEFPKIYPRDKIFVATVGKKGWQIGAFRNAASLTNERIAPGALQALQERTAASPTLSRFAPRSSKAAGKQVASEVAYETPAPTPPHPSRFENRVPPLPSHQFSTGAASNTAQFFNYTAESFQAPQDSKGTSASQARSEIISRRNSEVRMVNGGD</sequence>